<accession>X0YTS2</accession>
<reference evidence="1" key="1">
    <citation type="journal article" date="2014" name="Front. Microbiol.">
        <title>High frequency of phylogenetically diverse reductive dehalogenase-homologous genes in deep subseafloor sedimentary metagenomes.</title>
        <authorList>
            <person name="Kawai M."/>
            <person name="Futagami T."/>
            <person name="Toyoda A."/>
            <person name="Takaki Y."/>
            <person name="Nishi S."/>
            <person name="Hori S."/>
            <person name="Arai W."/>
            <person name="Tsubouchi T."/>
            <person name="Morono Y."/>
            <person name="Uchiyama I."/>
            <person name="Ito T."/>
            <person name="Fujiyama A."/>
            <person name="Inagaki F."/>
            <person name="Takami H."/>
        </authorList>
    </citation>
    <scope>NUCLEOTIDE SEQUENCE</scope>
    <source>
        <strain evidence="1">Expedition CK06-06</strain>
    </source>
</reference>
<comment type="caution">
    <text evidence="1">The sequence shown here is derived from an EMBL/GenBank/DDBJ whole genome shotgun (WGS) entry which is preliminary data.</text>
</comment>
<dbReference type="AlphaFoldDB" id="X0YTS2"/>
<proteinExistence type="predicted"/>
<protein>
    <submittedName>
        <fullName evidence="1">Uncharacterized protein</fullName>
    </submittedName>
</protein>
<organism evidence="1">
    <name type="scientific">marine sediment metagenome</name>
    <dbReference type="NCBI Taxonomy" id="412755"/>
    <lineage>
        <taxon>unclassified sequences</taxon>
        <taxon>metagenomes</taxon>
        <taxon>ecological metagenomes</taxon>
    </lineage>
</organism>
<gene>
    <name evidence="1" type="ORF">S01H1_67638</name>
</gene>
<sequence length="33" mass="3955">MSWIILTKKQAKPFKKLKLKWHYGIDPIELENG</sequence>
<dbReference type="EMBL" id="BARS01044815">
    <property type="protein sequence ID" value="GAG40036.1"/>
    <property type="molecule type" value="Genomic_DNA"/>
</dbReference>
<feature type="non-terminal residue" evidence="1">
    <location>
        <position position="33"/>
    </location>
</feature>
<name>X0YTS2_9ZZZZ</name>
<evidence type="ECO:0000313" key="1">
    <source>
        <dbReference type="EMBL" id="GAG40036.1"/>
    </source>
</evidence>